<proteinExistence type="predicted"/>
<name>A0A4R5PHK4_9HYPH</name>
<dbReference type="Proteomes" id="UP000295131">
    <property type="component" value="Unassembled WGS sequence"/>
</dbReference>
<feature type="transmembrane region" description="Helical" evidence="2">
    <location>
        <begin position="217"/>
        <end position="237"/>
    </location>
</feature>
<dbReference type="Pfam" id="PF10129">
    <property type="entry name" value="OpgC_C"/>
    <property type="match status" value="1"/>
</dbReference>
<evidence type="ECO:0000313" key="4">
    <source>
        <dbReference type="Proteomes" id="UP000295131"/>
    </source>
</evidence>
<feature type="transmembrane region" description="Helical" evidence="2">
    <location>
        <begin position="291"/>
        <end position="316"/>
    </location>
</feature>
<dbReference type="AlphaFoldDB" id="A0A4R5PHK4"/>
<feature type="region of interest" description="Disordered" evidence="1">
    <location>
        <begin position="1"/>
        <end position="26"/>
    </location>
</feature>
<sequence>MYQYFRRDDAGKAPHRSSGQSGVPASTRDTRLDVLRTICLMMIFINHVPGNPLEIVTSKNYGLSDAAEAFVLISGIAAGFAYGRKFGAGEKLLTTLRAWRRAGVLYVAQIMTTIASIAIFALFALGWSDPRLFDTINMGRVLEDPARGILGIVTLGHQLGYNNILSMYAGILLMLPFFLLISRWRLWAMVLVSVAIWLGAGLWSIGPRTYPGEGFWFLSPLSWQVIFILGIACNLHIARGGTIPRNKWLILAAIAYLVGSCVWVWVPLWGWERVLHLPRILSGFDKTFLSLPRVLHIFAIAYLIAVLPWLSAIFRLRSNNPLAVIGRHGLPIFIFGTLMAITAQAFIKVTFVGPVTSAMIVIAGLLLHIVYAYYLEWLGRLKRQASNGRRAAAGPALPGQVAAPKDIAAKAPNAGASPRGIAS</sequence>
<organism evidence="3 4">
    <name type="scientific">Pseudohoeflea suaedae</name>
    <dbReference type="NCBI Taxonomy" id="877384"/>
    <lineage>
        <taxon>Bacteria</taxon>
        <taxon>Pseudomonadati</taxon>
        <taxon>Pseudomonadota</taxon>
        <taxon>Alphaproteobacteria</taxon>
        <taxon>Hyphomicrobiales</taxon>
        <taxon>Rhizobiaceae</taxon>
        <taxon>Pseudohoeflea</taxon>
    </lineage>
</organism>
<keyword evidence="2" id="KW-0472">Membrane</keyword>
<evidence type="ECO:0000256" key="1">
    <source>
        <dbReference type="SAM" id="MobiDB-lite"/>
    </source>
</evidence>
<accession>A0A4R5PHK4</accession>
<comment type="caution">
    <text evidence="3">The sequence shown here is derived from an EMBL/GenBank/DDBJ whole genome shotgun (WGS) entry which is preliminary data.</text>
</comment>
<feature type="transmembrane region" description="Helical" evidence="2">
    <location>
        <begin position="186"/>
        <end position="205"/>
    </location>
</feature>
<feature type="transmembrane region" description="Helical" evidence="2">
    <location>
        <begin position="353"/>
        <end position="374"/>
    </location>
</feature>
<feature type="transmembrane region" description="Helical" evidence="2">
    <location>
        <begin position="104"/>
        <end position="127"/>
    </location>
</feature>
<feature type="transmembrane region" description="Helical" evidence="2">
    <location>
        <begin position="328"/>
        <end position="347"/>
    </location>
</feature>
<feature type="compositionally biased region" description="Basic and acidic residues" evidence="1">
    <location>
        <begin position="1"/>
        <end position="12"/>
    </location>
</feature>
<protein>
    <recommendedName>
        <fullName evidence="5">OpgC domain-containing protein</fullName>
    </recommendedName>
</protein>
<dbReference type="EMBL" id="SMSI01000004">
    <property type="protein sequence ID" value="TDH34302.1"/>
    <property type="molecule type" value="Genomic_DNA"/>
</dbReference>
<keyword evidence="2" id="KW-1133">Transmembrane helix</keyword>
<feature type="transmembrane region" description="Helical" evidence="2">
    <location>
        <begin position="249"/>
        <end position="271"/>
    </location>
</feature>
<keyword evidence="4" id="KW-1185">Reference proteome</keyword>
<evidence type="ECO:0008006" key="5">
    <source>
        <dbReference type="Google" id="ProtNLM"/>
    </source>
</evidence>
<gene>
    <name evidence="3" type="ORF">E2A64_16660</name>
</gene>
<feature type="transmembrane region" description="Helical" evidence="2">
    <location>
        <begin position="66"/>
        <end position="83"/>
    </location>
</feature>
<dbReference type="PIRSF" id="PIRSF028704">
    <property type="entry name" value="UPC028704"/>
    <property type="match status" value="1"/>
</dbReference>
<dbReference type="PANTHER" id="PTHR38592:SF3">
    <property type="entry name" value="BLL4819 PROTEIN"/>
    <property type="match status" value="1"/>
</dbReference>
<keyword evidence="2" id="KW-0812">Transmembrane</keyword>
<feature type="transmembrane region" description="Helical" evidence="2">
    <location>
        <begin position="164"/>
        <end position="181"/>
    </location>
</feature>
<reference evidence="3 4" key="1">
    <citation type="journal article" date="2013" name="Int. J. Syst. Evol. Microbiol.">
        <title>Hoeflea suaedae sp. nov., an endophytic bacterium isolated from the root of the halophyte Suaeda maritima.</title>
        <authorList>
            <person name="Chung E.J."/>
            <person name="Park J.A."/>
            <person name="Pramanik P."/>
            <person name="Bibi F."/>
            <person name="Jeon C.O."/>
            <person name="Chung Y.R."/>
        </authorList>
    </citation>
    <scope>NUCLEOTIDE SEQUENCE [LARGE SCALE GENOMIC DNA]</scope>
    <source>
        <strain evidence="3 4">YC6898</strain>
    </source>
</reference>
<dbReference type="PANTHER" id="PTHR38592">
    <property type="entry name" value="BLL4819 PROTEIN"/>
    <property type="match status" value="1"/>
</dbReference>
<dbReference type="OrthoDB" id="9775975at2"/>
<evidence type="ECO:0000313" key="3">
    <source>
        <dbReference type="EMBL" id="TDH34302.1"/>
    </source>
</evidence>
<dbReference type="InterPro" id="IPR014550">
    <property type="entry name" value="UCP028704_OpgC"/>
</dbReference>
<dbReference type="RefSeq" id="WP_133285648.1">
    <property type="nucleotide sequence ID" value="NZ_SMSI01000004.1"/>
</dbReference>
<evidence type="ECO:0000256" key="2">
    <source>
        <dbReference type="SAM" id="Phobius"/>
    </source>
</evidence>